<name>A0ABW3FBT2_9PROT</name>
<evidence type="ECO:0000256" key="1">
    <source>
        <dbReference type="SAM" id="Phobius"/>
    </source>
</evidence>
<protein>
    <submittedName>
        <fullName evidence="2">DUF6232 family protein</fullName>
    </submittedName>
</protein>
<keyword evidence="3" id="KW-1185">Reference proteome</keyword>
<sequence>MEEFIFFSLEGIKVSNIQFIADGLSYALQDVIAVEHGMTEPSRAFATICILAGVFLFLFEDIFMYVGGFAIAMGIVAWFSAKTKYAVVIHTPSGEHQAFSSENSHDIDRVIRALNTAIIHRG</sequence>
<evidence type="ECO:0000313" key="3">
    <source>
        <dbReference type="Proteomes" id="UP001597128"/>
    </source>
</evidence>
<dbReference type="Pfam" id="PF19744">
    <property type="entry name" value="DUF6232"/>
    <property type="match status" value="1"/>
</dbReference>
<organism evidence="2 3">
    <name type="scientific">Methylophilus luteus</name>
    <dbReference type="NCBI Taxonomy" id="640108"/>
    <lineage>
        <taxon>Bacteria</taxon>
        <taxon>Pseudomonadati</taxon>
        <taxon>Pseudomonadota</taxon>
        <taxon>Betaproteobacteria</taxon>
        <taxon>Nitrosomonadales</taxon>
        <taxon>Methylophilaceae</taxon>
        <taxon>Methylophilus</taxon>
    </lineage>
</organism>
<accession>A0ABW3FBT2</accession>
<keyword evidence="1" id="KW-0812">Transmembrane</keyword>
<feature type="transmembrane region" description="Helical" evidence="1">
    <location>
        <begin position="62"/>
        <end position="81"/>
    </location>
</feature>
<evidence type="ECO:0000313" key="2">
    <source>
        <dbReference type="EMBL" id="MFD0914246.1"/>
    </source>
</evidence>
<dbReference type="InterPro" id="IPR045629">
    <property type="entry name" value="DUF6232"/>
</dbReference>
<dbReference type="EMBL" id="JBHTKB010000002">
    <property type="protein sequence ID" value="MFD0914246.1"/>
    <property type="molecule type" value="Genomic_DNA"/>
</dbReference>
<comment type="caution">
    <text evidence="2">The sequence shown here is derived from an EMBL/GenBank/DDBJ whole genome shotgun (WGS) entry which is preliminary data.</text>
</comment>
<dbReference type="RefSeq" id="WP_379057843.1">
    <property type="nucleotide sequence ID" value="NZ_JBHTKB010000002.1"/>
</dbReference>
<reference evidence="3" key="1">
    <citation type="journal article" date="2019" name="Int. J. Syst. Evol. Microbiol.">
        <title>The Global Catalogue of Microorganisms (GCM) 10K type strain sequencing project: providing services to taxonomists for standard genome sequencing and annotation.</title>
        <authorList>
            <consortium name="The Broad Institute Genomics Platform"/>
            <consortium name="The Broad Institute Genome Sequencing Center for Infectious Disease"/>
            <person name="Wu L."/>
            <person name="Ma J."/>
        </authorList>
    </citation>
    <scope>NUCLEOTIDE SEQUENCE [LARGE SCALE GENOMIC DNA]</scope>
    <source>
        <strain evidence="3">CCUG 58412</strain>
    </source>
</reference>
<keyword evidence="1" id="KW-0472">Membrane</keyword>
<proteinExistence type="predicted"/>
<gene>
    <name evidence="2" type="ORF">ACFQ1Z_11855</name>
</gene>
<keyword evidence="1" id="KW-1133">Transmembrane helix</keyword>
<dbReference type="Proteomes" id="UP001597128">
    <property type="component" value="Unassembled WGS sequence"/>
</dbReference>